<evidence type="ECO:0000313" key="4">
    <source>
        <dbReference type="Proteomes" id="UP000179934"/>
    </source>
</evidence>
<sequence>MNWLGMNADNGRAISATDHIIQSVRDILLTPVGSRVMRRDYGSELFYLIDMPQHQATRLRLMAATVQALINWEPRITITRVDVLGGGMDGALTIELTWQRKDGGAPDSKTESATITIPTGAAQ</sequence>
<feature type="domain" description="IraD/Gp25-like" evidence="2">
    <location>
        <begin position="16"/>
        <end position="97"/>
    </location>
</feature>
<name>A0A1S2CV62_AERSO</name>
<dbReference type="EMBL" id="MKFU01000014">
    <property type="protein sequence ID" value="OHY92466.1"/>
    <property type="molecule type" value="Genomic_DNA"/>
</dbReference>
<organism evidence="3 4">
    <name type="scientific">Aeromonas sobria</name>
    <dbReference type="NCBI Taxonomy" id="646"/>
    <lineage>
        <taxon>Bacteria</taxon>
        <taxon>Pseudomonadati</taxon>
        <taxon>Pseudomonadota</taxon>
        <taxon>Gammaproteobacteria</taxon>
        <taxon>Aeromonadales</taxon>
        <taxon>Aeromonadaceae</taxon>
        <taxon>Aeromonas</taxon>
    </lineage>
</organism>
<reference evidence="3 4" key="1">
    <citation type="submission" date="2016-09" db="EMBL/GenBank/DDBJ databases">
        <title>Draft Genome Sequence of Aeromonas sobria Strain 08005, Isolated from Sick Rana catesbeiana.</title>
        <authorList>
            <person name="Yang Q."/>
        </authorList>
    </citation>
    <scope>NUCLEOTIDE SEQUENCE [LARGE SCALE GENOMIC DNA]</scope>
    <source>
        <strain evidence="3 4">08005</strain>
    </source>
</reference>
<evidence type="ECO:0000259" key="2">
    <source>
        <dbReference type="Pfam" id="PF04965"/>
    </source>
</evidence>
<dbReference type="AlphaFoldDB" id="A0A1S2CV62"/>
<dbReference type="SUPFAM" id="SSF160719">
    <property type="entry name" value="gpW/gp25-like"/>
    <property type="match status" value="1"/>
</dbReference>
<comment type="caution">
    <text evidence="3">The sequence shown here is derived from an EMBL/GenBank/DDBJ whole genome shotgun (WGS) entry which is preliminary data.</text>
</comment>
<dbReference type="OrthoDB" id="9802846at2"/>
<dbReference type="RefSeq" id="WP_042023247.1">
    <property type="nucleotide sequence ID" value="NZ_CDBW01000041.1"/>
</dbReference>
<dbReference type="STRING" id="646.BJD16_13355"/>
<dbReference type="Pfam" id="PF04965">
    <property type="entry name" value="GPW_gp25"/>
    <property type="match status" value="1"/>
</dbReference>
<protein>
    <submittedName>
        <fullName evidence="3">Baseplate assembly protein</fullName>
    </submittedName>
</protein>
<dbReference type="InterPro" id="IPR007048">
    <property type="entry name" value="IraD/Gp25-like"/>
</dbReference>
<evidence type="ECO:0000256" key="1">
    <source>
        <dbReference type="SAM" id="MobiDB-lite"/>
    </source>
</evidence>
<proteinExistence type="predicted"/>
<dbReference type="GeneID" id="58923828"/>
<feature type="compositionally biased region" description="Basic and acidic residues" evidence="1">
    <location>
        <begin position="101"/>
        <end position="110"/>
    </location>
</feature>
<dbReference type="Proteomes" id="UP000179934">
    <property type="component" value="Unassembled WGS sequence"/>
</dbReference>
<feature type="compositionally biased region" description="Polar residues" evidence="1">
    <location>
        <begin position="111"/>
        <end position="123"/>
    </location>
</feature>
<feature type="region of interest" description="Disordered" evidence="1">
    <location>
        <begin position="101"/>
        <end position="123"/>
    </location>
</feature>
<evidence type="ECO:0000313" key="3">
    <source>
        <dbReference type="EMBL" id="OHY92466.1"/>
    </source>
</evidence>
<dbReference type="Gene3D" id="3.10.450.40">
    <property type="match status" value="1"/>
</dbReference>
<accession>A0A1S2CV62</accession>
<gene>
    <name evidence="3" type="ORF">BJD16_13355</name>
</gene>